<dbReference type="PROSITE" id="PS51257">
    <property type="entry name" value="PROKAR_LIPOPROTEIN"/>
    <property type="match status" value="1"/>
</dbReference>
<keyword evidence="2" id="KW-0378">Hydrolase</keyword>
<dbReference type="GO" id="GO:0016042">
    <property type="term" value="P:lipid catabolic process"/>
    <property type="evidence" value="ECO:0007669"/>
    <property type="project" value="UniProtKB-UniRule"/>
</dbReference>
<evidence type="ECO:0000259" key="3">
    <source>
        <dbReference type="PROSITE" id="PS51635"/>
    </source>
</evidence>
<dbReference type="EMBL" id="FNNZ01000005">
    <property type="protein sequence ID" value="SDW54167.1"/>
    <property type="molecule type" value="Genomic_DNA"/>
</dbReference>
<evidence type="ECO:0000313" key="5">
    <source>
        <dbReference type="Proteomes" id="UP000198816"/>
    </source>
</evidence>
<keyword evidence="2" id="KW-0442">Lipid degradation</keyword>
<evidence type="ECO:0000313" key="4">
    <source>
        <dbReference type="EMBL" id="SDW54167.1"/>
    </source>
</evidence>
<feature type="active site" description="Nucleophile" evidence="2">
    <location>
        <position position="129"/>
    </location>
</feature>
<dbReference type="STRING" id="1058.SAMN05421783_10567"/>
<accession>A0A1H2UDT4</accession>
<feature type="short sequence motif" description="DGA/G" evidence="2">
    <location>
        <begin position="280"/>
        <end position="282"/>
    </location>
</feature>
<feature type="short sequence motif" description="GXGXXG" evidence="2">
    <location>
        <begin position="98"/>
        <end position="103"/>
    </location>
</feature>
<organism evidence="4 5">
    <name type="scientific">Thiocapsa roseopersicina</name>
    <dbReference type="NCBI Taxonomy" id="1058"/>
    <lineage>
        <taxon>Bacteria</taxon>
        <taxon>Pseudomonadati</taxon>
        <taxon>Pseudomonadota</taxon>
        <taxon>Gammaproteobacteria</taxon>
        <taxon>Chromatiales</taxon>
        <taxon>Chromatiaceae</taxon>
        <taxon>Thiocapsa</taxon>
    </lineage>
</organism>
<name>A0A1H2UDT4_THIRO</name>
<sequence>MREPPTRYPRRIPVVRAWWPLILLMALLQACTTGPARNAVPDGQAQTAGIPGIERARAWGDDPPLWLDPSLFALSDAEVRAEFPGIYGRPHDYLAISGGGSDGAFGAGLLNGWTAAGTRPEFTIVTGISTGALIAPFAFLGPEYDAALRGFYTRYATKDLLRKRSWIEILGTESIADTAPLRDKITELITPEVLERIAAEGRRGRRLFIGTVNLDQARPVVWDITEIAASGQPGTPELIRDIMLASASASASASVPGAFPPVHIAVEGADGRRYEEMHVDGGTATQVFLYPLGLDWKRVLRKLEVPGTPKVYVVRNSKIMLDPEAVPRRLPAIAERSISSLIRTQGIGDMYRMFLGAKRDGLDYNLASVPEDFPGKSAEPFDPVYMSALYDLGYRLARAGYPWAKTPPGTVVTE</sequence>
<evidence type="ECO:0000256" key="2">
    <source>
        <dbReference type="PROSITE-ProRule" id="PRU01161"/>
    </source>
</evidence>
<keyword evidence="5" id="KW-1185">Reference proteome</keyword>
<evidence type="ECO:0000256" key="1">
    <source>
        <dbReference type="ARBA" id="ARBA00023098"/>
    </source>
</evidence>
<feature type="short sequence motif" description="GXSXG" evidence="2">
    <location>
        <begin position="127"/>
        <end position="131"/>
    </location>
</feature>
<dbReference type="AlphaFoldDB" id="A0A1H2UDT4"/>
<dbReference type="RefSeq" id="WP_217633668.1">
    <property type="nucleotide sequence ID" value="NZ_FNNZ01000005.1"/>
</dbReference>
<feature type="domain" description="PNPLA" evidence="3">
    <location>
        <begin position="94"/>
        <end position="293"/>
    </location>
</feature>
<dbReference type="Proteomes" id="UP000198816">
    <property type="component" value="Unassembled WGS sequence"/>
</dbReference>
<dbReference type="PROSITE" id="PS51635">
    <property type="entry name" value="PNPLA"/>
    <property type="match status" value="1"/>
</dbReference>
<dbReference type="InterPro" id="IPR002641">
    <property type="entry name" value="PNPLA_dom"/>
</dbReference>
<gene>
    <name evidence="4" type="ORF">SAMN05421783_10567</name>
</gene>
<reference evidence="5" key="1">
    <citation type="submission" date="2016-10" db="EMBL/GenBank/DDBJ databases">
        <authorList>
            <person name="Varghese N."/>
            <person name="Submissions S."/>
        </authorList>
    </citation>
    <scope>NUCLEOTIDE SEQUENCE [LARGE SCALE GENOMIC DNA]</scope>
    <source>
        <strain evidence="5">DSM 217</strain>
    </source>
</reference>
<protein>
    <submittedName>
        <fullName evidence="4">Predicted acylesterase/phospholipase RssA, contains patatin domain</fullName>
    </submittedName>
</protein>
<dbReference type="Pfam" id="PF01734">
    <property type="entry name" value="Patatin"/>
    <property type="match status" value="1"/>
</dbReference>
<dbReference type="Gene3D" id="3.40.1090.10">
    <property type="entry name" value="Cytosolic phospholipase A2 catalytic domain"/>
    <property type="match status" value="1"/>
</dbReference>
<feature type="active site" description="Proton acceptor" evidence="2">
    <location>
        <position position="280"/>
    </location>
</feature>
<keyword evidence="1 2" id="KW-0443">Lipid metabolism</keyword>
<dbReference type="GO" id="GO:0016787">
    <property type="term" value="F:hydrolase activity"/>
    <property type="evidence" value="ECO:0007669"/>
    <property type="project" value="UniProtKB-UniRule"/>
</dbReference>
<dbReference type="InterPro" id="IPR016035">
    <property type="entry name" value="Acyl_Trfase/lysoPLipase"/>
</dbReference>
<proteinExistence type="predicted"/>
<dbReference type="SUPFAM" id="SSF52151">
    <property type="entry name" value="FabD/lysophospholipase-like"/>
    <property type="match status" value="1"/>
</dbReference>